<dbReference type="InterPro" id="IPR036397">
    <property type="entry name" value="RNaseH_sf"/>
</dbReference>
<keyword evidence="1" id="KW-1185">Reference proteome</keyword>
<dbReference type="RefSeq" id="XP_011636204.1">
    <property type="nucleotide sequence ID" value="XM_011637902.1"/>
</dbReference>
<reference evidence="2" key="1">
    <citation type="submission" date="2025-08" db="UniProtKB">
        <authorList>
            <consortium name="RefSeq"/>
        </authorList>
    </citation>
    <scope>IDENTIFICATION</scope>
</reference>
<evidence type="ECO:0000313" key="1">
    <source>
        <dbReference type="Proteomes" id="UP000504615"/>
    </source>
</evidence>
<protein>
    <submittedName>
        <fullName evidence="2">Uncharacterized protein LOC105426605</fullName>
    </submittedName>
</protein>
<dbReference type="PANTHER" id="PTHR47331">
    <property type="entry name" value="PHD-TYPE DOMAIN-CONTAINING PROTEIN"/>
    <property type="match status" value="1"/>
</dbReference>
<dbReference type="KEGG" id="pbar:105426605"/>
<dbReference type="InterPro" id="IPR012337">
    <property type="entry name" value="RNaseH-like_sf"/>
</dbReference>
<dbReference type="OrthoDB" id="6432478at2759"/>
<dbReference type="Proteomes" id="UP000504615">
    <property type="component" value="Unplaced"/>
</dbReference>
<dbReference type="GO" id="GO:0003676">
    <property type="term" value="F:nucleic acid binding"/>
    <property type="evidence" value="ECO:0007669"/>
    <property type="project" value="InterPro"/>
</dbReference>
<name>A0A6I9WW98_9HYME</name>
<accession>A0A6I9WW98</accession>
<dbReference type="SUPFAM" id="SSF53098">
    <property type="entry name" value="Ribonuclease H-like"/>
    <property type="match status" value="1"/>
</dbReference>
<gene>
    <name evidence="2" type="primary">LOC105426605</name>
</gene>
<organism evidence="1 2">
    <name type="scientific">Pogonomyrmex barbatus</name>
    <name type="common">red harvester ant</name>
    <dbReference type="NCBI Taxonomy" id="144034"/>
    <lineage>
        <taxon>Eukaryota</taxon>
        <taxon>Metazoa</taxon>
        <taxon>Ecdysozoa</taxon>
        <taxon>Arthropoda</taxon>
        <taxon>Hexapoda</taxon>
        <taxon>Insecta</taxon>
        <taxon>Pterygota</taxon>
        <taxon>Neoptera</taxon>
        <taxon>Endopterygota</taxon>
        <taxon>Hymenoptera</taxon>
        <taxon>Apocrita</taxon>
        <taxon>Aculeata</taxon>
        <taxon>Formicoidea</taxon>
        <taxon>Formicidae</taxon>
        <taxon>Myrmicinae</taxon>
        <taxon>Pogonomyrmex</taxon>
    </lineage>
</organism>
<proteinExistence type="predicted"/>
<dbReference type="Gene3D" id="3.30.420.10">
    <property type="entry name" value="Ribonuclease H-like superfamily/Ribonuclease H"/>
    <property type="match status" value="1"/>
</dbReference>
<sequence length="192" mass="21942">MSPFLDNDGILKVGGRLQRSAINHDKKYLILLPARCRFELFFEREHCCMLYAGLQAFFNSGKILAFNGRNTAHRIVRKCITCFKIKPKLSDQTMRSLPPDRVTACQRVSSIVGIDYADPIVTVANKDRGQRSRKSYIALFICFSTKAIHLEAVNELISSAFLAALRRFVSRRDYPQKIYSDNITNFVSKKRA</sequence>
<dbReference type="AlphaFoldDB" id="A0A6I9WW98"/>
<evidence type="ECO:0000313" key="2">
    <source>
        <dbReference type="RefSeq" id="XP_011636204.1"/>
    </source>
</evidence>
<dbReference type="GeneID" id="105426605"/>